<gene>
    <name evidence="1" type="ORF">HMPREF9970_0265</name>
</gene>
<reference evidence="1 2" key="1">
    <citation type="submission" date="2012-03" db="EMBL/GenBank/DDBJ databases">
        <authorList>
            <person name="Durkin A.S."/>
            <person name="McCorrison J."/>
            <person name="Torralba M."/>
            <person name="Gillis M."/>
            <person name="Methe B."/>
            <person name="Sutton G."/>
            <person name="Nelson K.E."/>
        </authorList>
    </citation>
    <scope>NUCLEOTIDE SEQUENCE [LARGE SCALE GENOMIC DNA]</scope>
    <source>
        <strain evidence="1 2">F0468</strain>
    </source>
</reference>
<dbReference type="AlphaFoldDB" id="I0R797"/>
<keyword evidence="2" id="KW-1185">Reference proteome</keyword>
<evidence type="ECO:0000313" key="2">
    <source>
        <dbReference type="Proteomes" id="UP000005039"/>
    </source>
</evidence>
<dbReference type="OrthoDB" id="2035851at2"/>
<evidence type="ECO:0000313" key="1">
    <source>
        <dbReference type="EMBL" id="EIC95555.1"/>
    </source>
</evidence>
<accession>I0R797</accession>
<comment type="caution">
    <text evidence="1">The sequence shown here is derived from an EMBL/GenBank/DDBJ whole genome shotgun (WGS) entry which is preliminary data.</text>
</comment>
<dbReference type="EMBL" id="AJGH01000078">
    <property type="protein sequence ID" value="EIC95555.1"/>
    <property type="molecule type" value="Genomic_DNA"/>
</dbReference>
<name>I0R797_9FIRM</name>
<dbReference type="Proteomes" id="UP000005039">
    <property type="component" value="Unassembled WGS sequence"/>
</dbReference>
<proteinExistence type="predicted"/>
<protein>
    <submittedName>
        <fullName evidence="1">Uncharacterized protein</fullName>
    </submittedName>
</protein>
<dbReference type="RefSeq" id="WP_008754195.1">
    <property type="nucleotide sequence ID" value="NZ_AJGH01000078.1"/>
</dbReference>
<dbReference type="eggNOG" id="ENOG5030H19">
    <property type="taxonomic scope" value="Bacteria"/>
</dbReference>
<sequence>MDKKAIKVRLFIFWGIVTLVCVSSYSIYRYRVHLQNIINMRSKDSIEFFYDGLRKYELQQATEAKLEYVATDGSVFYFDNETMLVNKCEEVSNKYIKGEIKTLGQFKLIEGKNTARRIEIFNDNMSHIKVWNEPEKRYKTISESEGLEEFKEVRNLDELCRYMYKKSEFNVLYIDELNIIGHDRTAQFTKFIYDYGNGKEKVIKEYGKISFRKLFEVL</sequence>
<dbReference type="PATRIC" id="fig|1095750.3.peg.1668"/>
<organism evidence="1 2">
    <name type="scientific">Lachnoanaerobaculum saburreum F0468</name>
    <dbReference type="NCBI Taxonomy" id="1095750"/>
    <lineage>
        <taxon>Bacteria</taxon>
        <taxon>Bacillati</taxon>
        <taxon>Bacillota</taxon>
        <taxon>Clostridia</taxon>
        <taxon>Lachnospirales</taxon>
        <taxon>Lachnospiraceae</taxon>
        <taxon>Lachnoanaerobaculum</taxon>
    </lineage>
</organism>